<dbReference type="AlphaFoldDB" id="A0A450SN52"/>
<evidence type="ECO:0000313" key="2">
    <source>
        <dbReference type="EMBL" id="VFJ55236.1"/>
    </source>
</evidence>
<feature type="region of interest" description="Disordered" evidence="1">
    <location>
        <begin position="60"/>
        <end position="127"/>
    </location>
</feature>
<protein>
    <recommendedName>
        <fullName evidence="3">PD-(D/E)XK nuclease superfamily protein</fullName>
    </recommendedName>
</protein>
<dbReference type="Pfam" id="PF12644">
    <property type="entry name" value="DUF3782"/>
    <property type="match status" value="1"/>
</dbReference>
<dbReference type="InterPro" id="IPR012431">
    <property type="entry name" value="PDDEXK_10"/>
</dbReference>
<organism evidence="2">
    <name type="scientific">Candidatus Kentrum sp. FW</name>
    <dbReference type="NCBI Taxonomy" id="2126338"/>
    <lineage>
        <taxon>Bacteria</taxon>
        <taxon>Pseudomonadati</taxon>
        <taxon>Pseudomonadota</taxon>
        <taxon>Gammaproteobacteria</taxon>
        <taxon>Candidatus Kentrum</taxon>
    </lineage>
</organism>
<feature type="region of interest" description="Disordered" evidence="1">
    <location>
        <begin position="153"/>
        <end position="199"/>
    </location>
</feature>
<dbReference type="InterPro" id="IPR024271">
    <property type="entry name" value="DUF3782"/>
</dbReference>
<reference evidence="2" key="1">
    <citation type="submission" date="2019-02" db="EMBL/GenBank/DDBJ databases">
        <authorList>
            <person name="Gruber-Vodicka R. H."/>
            <person name="Seah K. B. B."/>
        </authorList>
    </citation>
    <scope>NUCLEOTIDE SEQUENCE</scope>
    <source>
        <strain evidence="2">BECK_BZ106</strain>
    </source>
</reference>
<proteinExistence type="predicted"/>
<dbReference type="EMBL" id="CAADFD010000022">
    <property type="protein sequence ID" value="VFJ55236.1"/>
    <property type="molecule type" value="Genomic_DNA"/>
</dbReference>
<evidence type="ECO:0000256" key="1">
    <source>
        <dbReference type="SAM" id="MobiDB-lite"/>
    </source>
</evidence>
<evidence type="ECO:0008006" key="3">
    <source>
        <dbReference type="Google" id="ProtNLM"/>
    </source>
</evidence>
<dbReference type="Pfam" id="PF07788">
    <property type="entry name" value="PDDEXK_10"/>
    <property type="match status" value="1"/>
</dbReference>
<name>A0A450SN52_9GAMM</name>
<dbReference type="PANTHER" id="PTHR34314:SF6">
    <property type="entry name" value="DUF3782 DOMAIN-CONTAINING PROTEIN"/>
    <property type="match status" value="1"/>
</dbReference>
<dbReference type="SUPFAM" id="SSF52980">
    <property type="entry name" value="Restriction endonuclease-like"/>
    <property type="match status" value="1"/>
</dbReference>
<gene>
    <name evidence="2" type="ORF">BECKFW1821B_GA0114236_10228</name>
</gene>
<accession>A0A450SN52</accession>
<dbReference type="InterPro" id="IPR011335">
    <property type="entry name" value="Restrct_endonuc-II-like"/>
</dbReference>
<sequence length="363" mass="44121">MTDLTERKVIHSMRNHLPRLLRSDPVLSESILTVTREHFPTKVAVEDRFTRMLNELAREREAQTRKWEEQKAEDKRKWDEQNRKWDEQKAEDKRKWDEQKAEDKRKWDEQNRKWDEQKAEDNHKWDEQNCKWEEQKAEDNRKWEEQNCKWDEQKAEDKRKWDEQNRKWEEQKAEDKRKWDEQNRKWDEQKAEDNRKWDEQNRKWEESSRRFDEVHREIMAQSKKLDRSIGALGARWGLQAESAFRDAMAAILVENFGVEVVNVNEFDDAGEVFFGRPDQVELDVIIKNGLLIICELKSSVSKSDMYTFERKVRFYEKRHQRKASRMIVVSPMIDDRARPVGERLGIEMYPDSPDVPVTRPETR</sequence>
<dbReference type="PANTHER" id="PTHR34314">
    <property type="entry name" value="CRENARCHAEAL PROTEIN, PUTATIVE-RELATED"/>
    <property type="match status" value="1"/>
</dbReference>